<dbReference type="InterPro" id="IPR008906">
    <property type="entry name" value="HATC_C_dom"/>
</dbReference>
<comment type="subcellular location">
    <subcellularLocation>
        <location evidence="1">Nucleus</location>
    </subcellularLocation>
</comment>
<dbReference type="InterPro" id="IPR052035">
    <property type="entry name" value="ZnF_BED_domain_contain"/>
</dbReference>
<dbReference type="GO" id="GO:0005634">
    <property type="term" value="C:nucleus"/>
    <property type="evidence" value="ECO:0007669"/>
    <property type="project" value="UniProtKB-SubCell"/>
</dbReference>
<protein>
    <submittedName>
        <fullName evidence="8">Unnamed protein product</fullName>
    </submittedName>
</protein>
<keyword evidence="4" id="KW-0862">Zinc</keyword>
<dbReference type="GO" id="GO:0008270">
    <property type="term" value="F:zinc ion binding"/>
    <property type="evidence" value="ECO:0007669"/>
    <property type="project" value="UniProtKB-KW"/>
</dbReference>
<dbReference type="InterPro" id="IPR012337">
    <property type="entry name" value="RNaseH-like_sf"/>
</dbReference>
<dbReference type="PANTHER" id="PTHR46481:SF10">
    <property type="entry name" value="ZINC FINGER BED DOMAIN-CONTAINING PROTEIN 39"/>
    <property type="match status" value="1"/>
</dbReference>
<keyword evidence="2" id="KW-0479">Metal-binding</keyword>
<evidence type="ECO:0000256" key="5">
    <source>
        <dbReference type="ARBA" id="ARBA00023242"/>
    </source>
</evidence>
<gene>
    <name evidence="8" type="ORF">Pfra01_002959600</name>
</gene>
<evidence type="ECO:0000256" key="4">
    <source>
        <dbReference type="ARBA" id="ARBA00022833"/>
    </source>
</evidence>
<keyword evidence="9" id="KW-1185">Reference proteome</keyword>
<evidence type="ECO:0000256" key="2">
    <source>
        <dbReference type="ARBA" id="ARBA00022723"/>
    </source>
</evidence>
<dbReference type="SUPFAM" id="SSF53098">
    <property type="entry name" value="Ribonuclease H-like"/>
    <property type="match status" value="1"/>
</dbReference>
<dbReference type="Proteomes" id="UP001165121">
    <property type="component" value="Unassembled WGS sequence"/>
</dbReference>
<dbReference type="Pfam" id="PF05699">
    <property type="entry name" value="Dimer_Tnp_hAT"/>
    <property type="match status" value="1"/>
</dbReference>
<accession>A0A9W6YIC7</accession>
<organism evidence="8 9">
    <name type="scientific">Phytophthora fragariaefolia</name>
    <dbReference type="NCBI Taxonomy" id="1490495"/>
    <lineage>
        <taxon>Eukaryota</taxon>
        <taxon>Sar</taxon>
        <taxon>Stramenopiles</taxon>
        <taxon>Oomycota</taxon>
        <taxon>Peronosporomycetes</taxon>
        <taxon>Peronosporales</taxon>
        <taxon>Peronosporaceae</taxon>
        <taxon>Phytophthora</taxon>
    </lineage>
</organism>
<keyword evidence="5" id="KW-0539">Nucleus</keyword>
<evidence type="ECO:0000313" key="9">
    <source>
        <dbReference type="Proteomes" id="UP001165121"/>
    </source>
</evidence>
<evidence type="ECO:0000256" key="6">
    <source>
        <dbReference type="SAM" id="MobiDB-lite"/>
    </source>
</evidence>
<sequence length="914" mass="101189">MTSPGTSTSAALYASAGLALALGEAAPRSAEEEEDDEAQAAPPARARAAATASAVYRWFDVEASFGAKKREEASVARCQLCRQQGKLERKTWVRFSKSVTSNLWRHLRENHPDVYEKHAGEKKRVQMHRVVGAKKRGRKKKQAHGMAGDGAAAARKHAKLAEQPAAHEFAGDALAELPQQLPAAAARHATAAATGNVNQEKVREALGYLCLYEMLPFDVCASHAFRNLVAECSGLGAREDDSNGLAVLAKEVASGYAKKMAAEVKVRTVMQMKMTDFAHLMVSEWPSSKVAGEQPHTAVGAASTSGYCAPRYENDKVFLALFAVGLDQEFNPFRRCLHVSSMGAYHRAREHAMATELAEDKELKKAMYRVVPCRYMPEILAVEPPCSEYRAFCSDHKLHFLESVPTVLQNIMLATINGVDISGSYCLGCNVVTDADISRSTAFQYRRLDYGEYIESSSAGDGMGSSSDTFYGVSVVETPSSILEELPTSLTGHTYHDLMNKVMYLLAHFKQSPKSRWVLRRLALEQCSMSPDSYERLFIDRLQGMAISLRGIHSVLALVEDMRAALKKYFILHKDNDADFSKLIQLASLSRYEWARVRYLTVILKPFAEATAKLDDERYVVSSLIVPSVFTLIEKLRESHLINFGLGNDLSKGNDTAEAMEGVPEDIEALRELAFTNLSSCFGHLFSVPDDSWSLEKRQTFNLLWSATILDPRTRSFIIKGSLSQQEFWDIVKLEAANIAGTKVKDKESGNDLGDSSISLDEETSHLGGSCEGKSTDLWDDLQANLASCAQEEMLLSSTKSSLEITKSSNLLEVEVSFFQEEGRIVLRANPLEWWQNMRMKYPFLARLARYVLSIPCTVKVDDNPVLRDGGLGKRGPSQMSMTDLCDLLAASMNLRTEKNSHFEAASKQMWSTV</sequence>
<feature type="domain" description="HAT C-terminal dimerisation" evidence="7">
    <location>
        <begin position="828"/>
        <end position="858"/>
    </location>
</feature>
<dbReference type="PANTHER" id="PTHR46481">
    <property type="entry name" value="ZINC FINGER BED DOMAIN-CONTAINING PROTEIN 4"/>
    <property type="match status" value="1"/>
</dbReference>
<evidence type="ECO:0000256" key="1">
    <source>
        <dbReference type="ARBA" id="ARBA00004123"/>
    </source>
</evidence>
<reference evidence="8" key="1">
    <citation type="submission" date="2023-04" db="EMBL/GenBank/DDBJ databases">
        <title>Phytophthora fragariaefolia NBRC 109709.</title>
        <authorList>
            <person name="Ichikawa N."/>
            <person name="Sato H."/>
            <person name="Tonouchi N."/>
        </authorList>
    </citation>
    <scope>NUCLEOTIDE SEQUENCE</scope>
    <source>
        <strain evidence="8">NBRC 109709</strain>
    </source>
</reference>
<name>A0A9W6YIC7_9STRA</name>
<feature type="region of interest" description="Disordered" evidence="6">
    <location>
        <begin position="745"/>
        <end position="769"/>
    </location>
</feature>
<keyword evidence="3" id="KW-0863">Zinc-finger</keyword>
<evidence type="ECO:0000256" key="3">
    <source>
        <dbReference type="ARBA" id="ARBA00022771"/>
    </source>
</evidence>
<evidence type="ECO:0000259" key="7">
    <source>
        <dbReference type="Pfam" id="PF05699"/>
    </source>
</evidence>
<comment type="caution">
    <text evidence="8">The sequence shown here is derived from an EMBL/GenBank/DDBJ whole genome shotgun (WGS) entry which is preliminary data.</text>
</comment>
<proteinExistence type="predicted"/>
<evidence type="ECO:0000313" key="8">
    <source>
        <dbReference type="EMBL" id="GMG15958.1"/>
    </source>
</evidence>
<dbReference type="GO" id="GO:0046983">
    <property type="term" value="F:protein dimerization activity"/>
    <property type="evidence" value="ECO:0007669"/>
    <property type="project" value="InterPro"/>
</dbReference>
<dbReference type="EMBL" id="BSXT01018913">
    <property type="protein sequence ID" value="GMG15958.1"/>
    <property type="molecule type" value="Genomic_DNA"/>
</dbReference>
<dbReference type="AlphaFoldDB" id="A0A9W6YIC7"/>
<dbReference type="OrthoDB" id="1607513at2759"/>